<dbReference type="EMBL" id="MG011691">
    <property type="protein sequence ID" value="AVK77129.1"/>
    <property type="molecule type" value="Genomic_DNA"/>
</dbReference>
<accession>A0A2U7UF77</accession>
<name>A0A2U7UF77_9VIRU</name>
<organism evidence="1">
    <name type="scientific">Pandoravirus macleodensis</name>
    <dbReference type="NCBI Taxonomy" id="2107707"/>
    <lineage>
        <taxon>Viruses</taxon>
        <taxon>Pandoravirus</taxon>
    </lineage>
</organism>
<protein>
    <submittedName>
        <fullName evidence="1">Uncharacterized protein</fullName>
    </submittedName>
</protein>
<dbReference type="RefSeq" id="YP_009481125.1">
    <property type="nucleotide sequence ID" value="NC_037665.1"/>
</dbReference>
<reference evidence="1" key="1">
    <citation type="journal article" date="2018" name="Nat. Commun.">
        <title>Diversity and evolution of the emerging Pandoraviridae family.</title>
        <authorList>
            <person name="Legendre M."/>
            <person name="Fabre E."/>
            <person name="Poirot O."/>
            <person name="Jeudy S."/>
            <person name="Lartigue A."/>
            <person name="Alempic J.M."/>
            <person name="Beucher L."/>
            <person name="Philippe N."/>
            <person name="Bertaux L."/>
            <person name="Christo-Foroux E."/>
            <person name="Labadie K."/>
            <person name="Coute Y."/>
            <person name="Abergel C."/>
            <person name="Claverie J.M."/>
        </authorList>
    </citation>
    <scope>NUCLEOTIDE SEQUENCE [LARGE SCALE GENOMIC DNA]</scope>
    <source>
        <strain evidence="1">Macleodensis</strain>
    </source>
</reference>
<dbReference type="Proteomes" id="UP000249758">
    <property type="component" value="Segment"/>
</dbReference>
<gene>
    <name evidence="1" type="ORF">pmac_cds_441</name>
</gene>
<dbReference type="GeneID" id="36841584"/>
<sequence>MKNLVVVFFPFWPNKKKEKMGGLGRQDFFVLGVCVYQRGPVGARERKRADWTKARQAT</sequence>
<proteinExistence type="predicted"/>
<dbReference type="KEGG" id="vg:36841584"/>
<evidence type="ECO:0000313" key="1">
    <source>
        <dbReference type="EMBL" id="AVK77129.1"/>
    </source>
</evidence>